<keyword evidence="1" id="KW-0732">Signal</keyword>
<comment type="caution">
    <text evidence="2">The sequence shown here is derived from an EMBL/GenBank/DDBJ whole genome shotgun (WGS) entry which is preliminary data.</text>
</comment>
<accession>A0A9D2HKU1</accession>
<dbReference type="AlphaFoldDB" id="A0A9D2HKU1"/>
<sequence length="515" mass="57724">MKHFLRSGSRWIRRAGLMLSALPMLLLPAAESPAAAPAAPAAESPAALPPQRGFIMDMLPLLGETGRLRAIAPGCRAVTGIVDSRPFIWSRDFGPVRLIPPSTHYGMGVALSDDGRTVTGFLRQREGAGPPPGYGQTLASPGFIWKYGREIHYMSQHDLIDVNWRGLSADGRVAVGKGMEPVPGAPAPDASGEELERFARTPQGKKAMSRGYIQNRPLWFVREGTRYREIPRFVNARSIPQRIMSRDGKKIIYFREDNSFVYDLKTGKKRQLTFGGAVAGGEPGKERNIIRAGDPDSPLYRWGRERLISKSRLLTDAELAALQKKKKLDPKSPMLRDWFIDEIESCTPSLDARYNLCCIWLKPYRPDISRNRPALPGGFRLLARLDDKGGATPIADDDDVADSLGVLWDISDNGRIVLYEQNREMYVWNEDLPTPGTYRNAWTLRGYLASFGLVLPSDRRIWDAIMSPDGRCFFGQLAAEEDEKRFPYREFLACTGEGIEPPHWTLRKDRKNARP</sequence>
<protein>
    <recommendedName>
        <fullName evidence="4">WD40 repeat domain-containing protein</fullName>
    </recommendedName>
</protein>
<evidence type="ECO:0008006" key="4">
    <source>
        <dbReference type="Google" id="ProtNLM"/>
    </source>
</evidence>
<evidence type="ECO:0000256" key="1">
    <source>
        <dbReference type="SAM" id="SignalP"/>
    </source>
</evidence>
<evidence type="ECO:0000313" key="3">
    <source>
        <dbReference type="Proteomes" id="UP000823821"/>
    </source>
</evidence>
<feature type="signal peptide" evidence="1">
    <location>
        <begin position="1"/>
        <end position="34"/>
    </location>
</feature>
<proteinExistence type="predicted"/>
<name>A0A9D2HKU1_9BACT</name>
<reference evidence="2" key="2">
    <citation type="submission" date="2021-04" db="EMBL/GenBank/DDBJ databases">
        <authorList>
            <person name="Gilroy R."/>
        </authorList>
    </citation>
    <scope>NUCLEOTIDE SEQUENCE</scope>
    <source>
        <strain evidence="2">5032</strain>
    </source>
</reference>
<dbReference type="EMBL" id="DWZD01000028">
    <property type="protein sequence ID" value="HJA78770.1"/>
    <property type="molecule type" value="Genomic_DNA"/>
</dbReference>
<evidence type="ECO:0000313" key="2">
    <source>
        <dbReference type="EMBL" id="HJA78770.1"/>
    </source>
</evidence>
<gene>
    <name evidence="2" type="ORF">H9784_04245</name>
</gene>
<feature type="chain" id="PRO_5038888260" description="WD40 repeat domain-containing protein" evidence="1">
    <location>
        <begin position="35"/>
        <end position="515"/>
    </location>
</feature>
<organism evidence="2 3">
    <name type="scientific">Candidatus Desulfovibrio intestinavium</name>
    <dbReference type="NCBI Taxonomy" id="2838534"/>
    <lineage>
        <taxon>Bacteria</taxon>
        <taxon>Pseudomonadati</taxon>
        <taxon>Thermodesulfobacteriota</taxon>
        <taxon>Desulfovibrionia</taxon>
        <taxon>Desulfovibrionales</taxon>
        <taxon>Desulfovibrionaceae</taxon>
        <taxon>Desulfovibrio</taxon>
    </lineage>
</organism>
<dbReference type="SUPFAM" id="SSF69304">
    <property type="entry name" value="Tricorn protease N-terminal domain"/>
    <property type="match status" value="1"/>
</dbReference>
<dbReference type="Proteomes" id="UP000823821">
    <property type="component" value="Unassembled WGS sequence"/>
</dbReference>
<reference evidence="2" key="1">
    <citation type="journal article" date="2021" name="PeerJ">
        <title>Extensive microbial diversity within the chicken gut microbiome revealed by metagenomics and culture.</title>
        <authorList>
            <person name="Gilroy R."/>
            <person name="Ravi A."/>
            <person name="Getino M."/>
            <person name="Pursley I."/>
            <person name="Horton D.L."/>
            <person name="Alikhan N.F."/>
            <person name="Baker D."/>
            <person name="Gharbi K."/>
            <person name="Hall N."/>
            <person name="Watson M."/>
            <person name="Adriaenssens E.M."/>
            <person name="Foster-Nyarko E."/>
            <person name="Jarju S."/>
            <person name="Secka A."/>
            <person name="Antonio M."/>
            <person name="Oren A."/>
            <person name="Chaudhuri R.R."/>
            <person name="La Ragione R."/>
            <person name="Hildebrand F."/>
            <person name="Pallen M.J."/>
        </authorList>
    </citation>
    <scope>NUCLEOTIDE SEQUENCE</scope>
    <source>
        <strain evidence="2">5032</strain>
    </source>
</reference>